<organism evidence="3 4">
    <name type="scientific">Steinernema hermaphroditum</name>
    <dbReference type="NCBI Taxonomy" id="289476"/>
    <lineage>
        <taxon>Eukaryota</taxon>
        <taxon>Metazoa</taxon>
        <taxon>Ecdysozoa</taxon>
        <taxon>Nematoda</taxon>
        <taxon>Chromadorea</taxon>
        <taxon>Rhabditida</taxon>
        <taxon>Tylenchina</taxon>
        <taxon>Panagrolaimomorpha</taxon>
        <taxon>Strongyloidoidea</taxon>
        <taxon>Steinernematidae</taxon>
        <taxon>Steinernema</taxon>
    </lineage>
</organism>
<dbReference type="Proteomes" id="UP001175271">
    <property type="component" value="Unassembled WGS sequence"/>
</dbReference>
<comment type="caution">
    <text evidence="3">The sequence shown here is derived from an EMBL/GenBank/DDBJ whole genome shotgun (WGS) entry which is preliminary data.</text>
</comment>
<evidence type="ECO:0000313" key="3">
    <source>
        <dbReference type="EMBL" id="KAK0393333.1"/>
    </source>
</evidence>
<feature type="compositionally biased region" description="Low complexity" evidence="2">
    <location>
        <begin position="838"/>
        <end position="853"/>
    </location>
</feature>
<dbReference type="PROSITE" id="PS50297">
    <property type="entry name" value="ANK_REP_REGION"/>
    <property type="match status" value="2"/>
</dbReference>
<feature type="repeat" description="ANK" evidence="1">
    <location>
        <begin position="1045"/>
        <end position="1068"/>
    </location>
</feature>
<feature type="compositionally biased region" description="Low complexity" evidence="2">
    <location>
        <begin position="153"/>
        <end position="163"/>
    </location>
</feature>
<dbReference type="EMBL" id="JAUCMV010000005">
    <property type="protein sequence ID" value="KAK0393333.1"/>
    <property type="molecule type" value="Genomic_DNA"/>
</dbReference>
<protein>
    <submittedName>
        <fullName evidence="3">Uncharacterized protein</fullName>
    </submittedName>
</protein>
<feature type="region of interest" description="Disordered" evidence="2">
    <location>
        <begin position="814"/>
        <end position="858"/>
    </location>
</feature>
<accession>A0AA39LDJ0</accession>
<dbReference type="PANTHER" id="PTHR24168:SF21">
    <property type="entry name" value="KANK, ISOFORM D"/>
    <property type="match status" value="1"/>
</dbReference>
<name>A0AA39LDJ0_9BILA</name>
<dbReference type="Pfam" id="PF12796">
    <property type="entry name" value="Ank_2"/>
    <property type="match status" value="2"/>
</dbReference>
<dbReference type="InterPro" id="IPR036770">
    <property type="entry name" value="Ankyrin_rpt-contain_sf"/>
</dbReference>
<dbReference type="GO" id="GO:0005856">
    <property type="term" value="C:cytoskeleton"/>
    <property type="evidence" value="ECO:0007669"/>
    <property type="project" value="TreeGrafter"/>
</dbReference>
<keyword evidence="4" id="KW-1185">Reference proteome</keyword>
<dbReference type="PANTHER" id="PTHR24168">
    <property type="entry name" value="KN MOTIF AND ANKYRIN REPEAT DOMAIN-CONTAINING"/>
    <property type="match status" value="1"/>
</dbReference>
<proteinExistence type="predicted"/>
<feature type="compositionally biased region" description="Basic and acidic residues" evidence="2">
    <location>
        <begin position="134"/>
        <end position="145"/>
    </location>
</feature>
<evidence type="ECO:0000256" key="1">
    <source>
        <dbReference type="PROSITE-ProRule" id="PRU00023"/>
    </source>
</evidence>
<dbReference type="SMART" id="SM00248">
    <property type="entry name" value="ANK"/>
    <property type="match status" value="4"/>
</dbReference>
<feature type="compositionally biased region" description="Basic and acidic residues" evidence="2">
    <location>
        <begin position="650"/>
        <end position="661"/>
    </location>
</feature>
<feature type="region of interest" description="Disordered" evidence="2">
    <location>
        <begin position="98"/>
        <end position="170"/>
    </location>
</feature>
<dbReference type="SUPFAM" id="SSF48403">
    <property type="entry name" value="Ankyrin repeat"/>
    <property type="match status" value="1"/>
</dbReference>
<sequence length="1115" mass="122281">MSIPSTRARFGSKCNCCPYGCHIEVDFVRYAENVANGSQRATAAKVDYPRSRNRYPPSASLDEPLSFSSDRDRSLMSPLDSILGDSLENIMSDFEEATKNERRPPAPASTHHRRPPAGSNFTNGYQSDGAARFRKSDFSSFDSKKPPTGRQRAASSASAAPETPTSPPVFNTALARTMMELRAKQAERRSTDEKSESSSPRLPRRGFGHSTGGSVPYRGVQQKPRTDTNWDKNVPASVSRSRSAIDVDSFASVRRKRADMFSDSEIDPPDHPIVFNRSVDSAAAARADEFTNRPGSAIDFSRTPYSSRSIYATKSPVLQRANLEYRNISTSPTISSQPTPGLVRSYSSLSRPTHLLTTVQYPQDNELQKVDSNNAPTKKEAKPHNCLECNGLKGKVDELMNRLEDIYAQKEAAPAPKSADYFRENSNSPIPPPEKRTIGFNVNYPPPKIPSRTVSTITETTAVETCDSAMETDVPQGPTLVNASTNTDAVINPETSTNATMTSWHEFNLEGTTQTECTAVSTVATATESYSYATVAVNSTVDTCDSAVETDCLEKETFDYGCQTEIEDEKDRDEPRVLTDSEIADSLWLIPQGKPVDGQSCDLCSVCSQSLMTVAEEKPSEEQEQVVPELTRKDSDENTTTMEETSEVGSEQHDDPPKIESESDGEGTPAPESLDLKRCDPAVSNAVKKLLTDQPQSTSFVRGHATSKSFRVERVRGDDLSYIADQHKTAANIDSSAGPSTPIGKPREALRGKVELKKEVTPPISKVPEPIPAKIPRPKISRYTPPVEHGETPDELEEAADRLTPLRSEMRSLHSAYRSNSLPRERQVIIDDREDDNSSTSSSDSEGSYDTTELNNEADFELTTPLREALSTLNNHLMNPTEEISDTTDWAVKYIQHEWLKTAARRTASANQVEGFLDALEEYPPEMMITIVNMTDQNENTALHYAVSHGNFGVVGVLLDCRKCNIDATNKAGYSALMLAALADLNDEHGVVSAVVQRLFQHGDVNKKAEQHGQTALMLAASHGNVEGTKLLLASGADVNIQDEEGSTALMCAAEHGHTEVVRLLLKHAEIDASIVDCDSSTALSIAVENRHREIGMLLYAHLNHARKERGSPIR</sequence>
<dbReference type="GO" id="GO:0030837">
    <property type="term" value="P:negative regulation of actin filament polymerization"/>
    <property type="evidence" value="ECO:0007669"/>
    <property type="project" value="InterPro"/>
</dbReference>
<feature type="compositionally biased region" description="Polar residues" evidence="2">
    <location>
        <begin position="638"/>
        <end position="649"/>
    </location>
</feature>
<evidence type="ECO:0000313" key="4">
    <source>
        <dbReference type="Proteomes" id="UP001175271"/>
    </source>
</evidence>
<dbReference type="InterPro" id="IPR002110">
    <property type="entry name" value="Ankyrin_rpt"/>
</dbReference>
<feature type="compositionally biased region" description="Basic and acidic residues" evidence="2">
    <location>
        <begin position="183"/>
        <end position="196"/>
    </location>
</feature>
<feature type="region of interest" description="Disordered" evidence="2">
    <location>
        <begin position="614"/>
        <end position="681"/>
    </location>
</feature>
<feature type="region of interest" description="Disordered" evidence="2">
    <location>
        <begin position="38"/>
        <end position="73"/>
    </location>
</feature>
<feature type="region of interest" description="Disordered" evidence="2">
    <location>
        <begin position="183"/>
        <end position="237"/>
    </location>
</feature>
<feature type="region of interest" description="Disordered" evidence="2">
    <location>
        <begin position="763"/>
        <end position="797"/>
    </location>
</feature>
<evidence type="ECO:0000256" key="2">
    <source>
        <dbReference type="SAM" id="MobiDB-lite"/>
    </source>
</evidence>
<gene>
    <name evidence="3" type="ORF">QR680_000156</name>
</gene>
<dbReference type="AlphaFoldDB" id="A0AA39LDJ0"/>
<feature type="repeat" description="ANK" evidence="1">
    <location>
        <begin position="1012"/>
        <end position="1044"/>
    </location>
</feature>
<dbReference type="Gene3D" id="1.25.40.20">
    <property type="entry name" value="Ankyrin repeat-containing domain"/>
    <property type="match status" value="1"/>
</dbReference>
<dbReference type="InterPro" id="IPR047184">
    <property type="entry name" value="KANK1-4"/>
</dbReference>
<reference evidence="3" key="1">
    <citation type="submission" date="2023-06" db="EMBL/GenBank/DDBJ databases">
        <title>Genomic analysis of the entomopathogenic nematode Steinernema hermaphroditum.</title>
        <authorList>
            <person name="Schwarz E.M."/>
            <person name="Heppert J.K."/>
            <person name="Baniya A."/>
            <person name="Schwartz H.T."/>
            <person name="Tan C.-H."/>
            <person name="Antoshechkin I."/>
            <person name="Sternberg P.W."/>
            <person name="Goodrich-Blair H."/>
            <person name="Dillman A.R."/>
        </authorList>
    </citation>
    <scope>NUCLEOTIDE SEQUENCE</scope>
    <source>
        <strain evidence="3">PS9179</strain>
        <tissue evidence="3">Whole animal</tissue>
    </source>
</reference>
<dbReference type="GO" id="GO:0005737">
    <property type="term" value="C:cytoplasm"/>
    <property type="evidence" value="ECO:0007669"/>
    <property type="project" value="TreeGrafter"/>
</dbReference>
<keyword evidence="1" id="KW-0040">ANK repeat</keyword>
<dbReference type="PROSITE" id="PS50088">
    <property type="entry name" value="ANK_REPEAT"/>
    <property type="match status" value="2"/>
</dbReference>
<feature type="region of interest" description="Disordered" evidence="2">
    <location>
        <begin position="417"/>
        <end position="439"/>
    </location>
</feature>